<dbReference type="EMBL" id="JACIBT010000001">
    <property type="protein sequence ID" value="MBB3667081.1"/>
    <property type="molecule type" value="Genomic_DNA"/>
</dbReference>
<protein>
    <submittedName>
        <fullName evidence="2">Dihydrofolate reductase</fullName>
    </submittedName>
</protein>
<dbReference type="PANTHER" id="PTHR38011:SF12">
    <property type="entry name" value="BIFUNCTIONAL DEAMINASE-REDUCTASE DOMAIN PROTEIN"/>
    <property type="match status" value="1"/>
</dbReference>
<dbReference type="InterPro" id="IPR024072">
    <property type="entry name" value="DHFR-like_dom_sf"/>
</dbReference>
<dbReference type="SUPFAM" id="SSF53597">
    <property type="entry name" value="Dihydrofolate reductase-like"/>
    <property type="match status" value="1"/>
</dbReference>
<reference evidence="2 3" key="1">
    <citation type="submission" date="2020-08" db="EMBL/GenBank/DDBJ databases">
        <title>Sequencing the genomes of 1000 actinobacteria strains.</title>
        <authorList>
            <person name="Klenk H.-P."/>
        </authorList>
    </citation>
    <scope>NUCLEOTIDE SEQUENCE [LARGE SCALE GENOMIC DNA]</scope>
    <source>
        <strain evidence="2 3">DSM 28238</strain>
    </source>
</reference>
<name>A0A7W5U0N1_9MICC</name>
<comment type="caution">
    <text evidence="2">The sequence shown here is derived from an EMBL/GenBank/DDBJ whole genome shotgun (WGS) entry which is preliminary data.</text>
</comment>
<evidence type="ECO:0000313" key="3">
    <source>
        <dbReference type="Proteomes" id="UP000547528"/>
    </source>
</evidence>
<dbReference type="InterPro" id="IPR002734">
    <property type="entry name" value="RibDG_C"/>
</dbReference>
<dbReference type="PANTHER" id="PTHR38011">
    <property type="entry name" value="DIHYDROFOLATE REDUCTASE FAMILY PROTEIN (AFU_ORTHOLOGUE AFUA_8G06820)"/>
    <property type="match status" value="1"/>
</dbReference>
<keyword evidence="3" id="KW-1185">Reference proteome</keyword>
<dbReference type="RefSeq" id="WP_183357447.1">
    <property type="nucleotide sequence ID" value="NZ_BAABKR010000001.1"/>
</dbReference>
<organism evidence="2 3">
    <name type="scientific">Garicola koreensis</name>
    <dbReference type="NCBI Taxonomy" id="1262554"/>
    <lineage>
        <taxon>Bacteria</taxon>
        <taxon>Bacillati</taxon>
        <taxon>Actinomycetota</taxon>
        <taxon>Actinomycetes</taxon>
        <taxon>Micrococcales</taxon>
        <taxon>Micrococcaceae</taxon>
        <taxon>Garicola</taxon>
    </lineage>
</organism>
<dbReference type="InterPro" id="IPR050765">
    <property type="entry name" value="Riboflavin_Biosynth_HTPR"/>
</dbReference>
<dbReference type="GO" id="GO:0008703">
    <property type="term" value="F:5-amino-6-(5-phosphoribosylamino)uracil reductase activity"/>
    <property type="evidence" value="ECO:0007669"/>
    <property type="project" value="InterPro"/>
</dbReference>
<dbReference type="Gene3D" id="3.40.430.10">
    <property type="entry name" value="Dihydrofolate Reductase, subunit A"/>
    <property type="match status" value="1"/>
</dbReference>
<proteinExistence type="predicted"/>
<gene>
    <name evidence="2" type="ORF">FHX47_000674</name>
</gene>
<evidence type="ECO:0000259" key="1">
    <source>
        <dbReference type="Pfam" id="PF01872"/>
    </source>
</evidence>
<accession>A0A7W5U0N1</accession>
<feature type="domain" description="Bacterial bifunctional deaminase-reductase C-terminal" evidence="1">
    <location>
        <begin position="3"/>
        <end position="183"/>
    </location>
</feature>
<dbReference type="Proteomes" id="UP000547528">
    <property type="component" value="Unassembled WGS sequence"/>
</dbReference>
<dbReference type="GO" id="GO:0009231">
    <property type="term" value="P:riboflavin biosynthetic process"/>
    <property type="evidence" value="ECO:0007669"/>
    <property type="project" value="InterPro"/>
</dbReference>
<sequence length="206" mass="21977">MSTVVADISMSLDGYVTGPEPDSESGLGRGGEAIQQWVFQSHSSPQDQQFLKTSAEATGAIIMGRRTFDFIDGPNGWDDQVSYGYDQQTPSRPAVFVVTHHPPQQSRLADGFAFITDGMEAAVSAARQAAGVREAVIMGGAEVIGQALAGGLVDQLRIHLSPVLMGSGTRLFDLVGERLLTQADVVVTPHATHLTYLVGPDERQQP</sequence>
<dbReference type="Pfam" id="PF01872">
    <property type="entry name" value="RibD_C"/>
    <property type="match status" value="1"/>
</dbReference>
<evidence type="ECO:0000313" key="2">
    <source>
        <dbReference type="EMBL" id="MBB3667081.1"/>
    </source>
</evidence>
<dbReference type="AlphaFoldDB" id="A0A7W5U0N1"/>